<dbReference type="InterPro" id="IPR017956">
    <property type="entry name" value="AT_hook_DNA-bd_motif"/>
</dbReference>
<evidence type="ECO:0000313" key="6">
    <source>
        <dbReference type="EMBL" id="PGH04292.1"/>
    </source>
</evidence>
<sequence length="337" mass="35573">MADVAVPSPAHRKRGRPRKLDATGAPIVKKPNPPDGPPRKRGRPRKDPNTPPKPVTTGPKRGRGRPRKNDPEAPSNKKLRLSDGAPAATAATAGADADAATPSKKKRGRPKKSDMAAPSSAAGNKAVNGTSTVVGSLSGTFPLDKIIGIYSLECTEVEKNWPDMAEEMELTITKTSESSLGLIGGFNLGVIEGTMLFAADKATLKRFRAVMSRSNHEEDSDDDDEEESGSSDGGGGDIPHTAKPESVKDRRIYFSWRGRSTAEGEVHTEEGTSPQDGYVDFTSGAALAFNGVAGFPALGSSCQFTGKKIDDFAAEAPVPWKSFSRKAGMASAGGRWI</sequence>
<comment type="subcellular location">
    <subcellularLocation>
        <location evidence="1">Nucleus</location>
    </subcellularLocation>
</comment>
<keyword evidence="7" id="KW-1185">Reference proteome</keyword>
<dbReference type="EMBL" id="PDNB01000138">
    <property type="protein sequence ID" value="PGH04292.1"/>
    <property type="molecule type" value="Genomic_DNA"/>
</dbReference>
<dbReference type="SMART" id="SM00384">
    <property type="entry name" value="AT_hook"/>
    <property type="match status" value="4"/>
</dbReference>
<keyword evidence="4" id="KW-0539">Nucleus</keyword>
<accession>A0A2B7X6B4</accession>
<dbReference type="GO" id="GO:0006355">
    <property type="term" value="P:regulation of DNA-templated transcription"/>
    <property type="evidence" value="ECO:0007669"/>
    <property type="project" value="InterPro"/>
</dbReference>
<gene>
    <name evidence="6" type="ORF">AJ79_07139</name>
</gene>
<dbReference type="GO" id="GO:0005634">
    <property type="term" value="C:nucleus"/>
    <property type="evidence" value="ECO:0007669"/>
    <property type="project" value="UniProtKB-SubCell"/>
</dbReference>
<dbReference type="GO" id="GO:0000785">
    <property type="term" value="C:chromatin"/>
    <property type="evidence" value="ECO:0007669"/>
    <property type="project" value="InterPro"/>
</dbReference>
<dbReference type="Proteomes" id="UP000223968">
    <property type="component" value="Unassembled WGS sequence"/>
</dbReference>
<feature type="compositionally biased region" description="Acidic residues" evidence="5">
    <location>
        <begin position="218"/>
        <end position="229"/>
    </location>
</feature>
<keyword evidence="3" id="KW-0238">DNA-binding</keyword>
<evidence type="ECO:0000256" key="5">
    <source>
        <dbReference type="SAM" id="MobiDB-lite"/>
    </source>
</evidence>
<keyword evidence="2" id="KW-0677">Repeat</keyword>
<feature type="compositionally biased region" description="Low complexity" evidence="5">
    <location>
        <begin position="83"/>
        <end position="102"/>
    </location>
</feature>
<name>A0A2B7X6B4_9EURO</name>
<evidence type="ECO:0008006" key="8">
    <source>
        <dbReference type="Google" id="ProtNLM"/>
    </source>
</evidence>
<organism evidence="6 7">
    <name type="scientific">Helicocarpus griseus UAMH5409</name>
    <dbReference type="NCBI Taxonomy" id="1447875"/>
    <lineage>
        <taxon>Eukaryota</taxon>
        <taxon>Fungi</taxon>
        <taxon>Dikarya</taxon>
        <taxon>Ascomycota</taxon>
        <taxon>Pezizomycotina</taxon>
        <taxon>Eurotiomycetes</taxon>
        <taxon>Eurotiomycetidae</taxon>
        <taxon>Onygenales</taxon>
        <taxon>Ajellomycetaceae</taxon>
        <taxon>Helicocarpus</taxon>
    </lineage>
</organism>
<dbReference type="AlphaFoldDB" id="A0A2B7X6B4"/>
<reference evidence="6 7" key="1">
    <citation type="submission" date="2017-10" db="EMBL/GenBank/DDBJ databases">
        <title>Comparative genomics in systemic dimorphic fungi from Ajellomycetaceae.</title>
        <authorList>
            <person name="Munoz J.F."/>
            <person name="Mcewen J.G."/>
            <person name="Clay O.K."/>
            <person name="Cuomo C.A."/>
        </authorList>
    </citation>
    <scope>NUCLEOTIDE SEQUENCE [LARGE SCALE GENOMIC DNA]</scope>
    <source>
        <strain evidence="6 7">UAMH5409</strain>
    </source>
</reference>
<dbReference type="PRINTS" id="PR00930">
    <property type="entry name" value="HIGHMOBLTYIY"/>
</dbReference>
<dbReference type="GO" id="GO:0003677">
    <property type="term" value="F:DNA binding"/>
    <property type="evidence" value="ECO:0007669"/>
    <property type="project" value="UniProtKB-KW"/>
</dbReference>
<comment type="caution">
    <text evidence="6">The sequence shown here is derived from an EMBL/GenBank/DDBJ whole genome shotgun (WGS) entry which is preliminary data.</text>
</comment>
<dbReference type="STRING" id="1447875.A0A2B7X6B4"/>
<protein>
    <recommendedName>
        <fullName evidence="8">AT hook motif family protein</fullName>
    </recommendedName>
</protein>
<dbReference type="Pfam" id="PF02178">
    <property type="entry name" value="AT_hook"/>
    <property type="match status" value="4"/>
</dbReference>
<dbReference type="PROSITE" id="PS00354">
    <property type="entry name" value="HMGI_Y"/>
    <property type="match status" value="1"/>
</dbReference>
<dbReference type="PRINTS" id="PR00929">
    <property type="entry name" value="ATHOOK"/>
</dbReference>
<feature type="region of interest" description="Disordered" evidence="5">
    <location>
        <begin position="1"/>
        <end position="130"/>
    </location>
</feature>
<feature type="region of interest" description="Disordered" evidence="5">
    <location>
        <begin position="212"/>
        <end position="243"/>
    </location>
</feature>
<evidence type="ECO:0000256" key="4">
    <source>
        <dbReference type="ARBA" id="ARBA00023242"/>
    </source>
</evidence>
<evidence type="ECO:0000313" key="7">
    <source>
        <dbReference type="Proteomes" id="UP000223968"/>
    </source>
</evidence>
<evidence type="ECO:0000256" key="2">
    <source>
        <dbReference type="ARBA" id="ARBA00022737"/>
    </source>
</evidence>
<dbReference type="OrthoDB" id="4630416at2759"/>
<evidence type="ECO:0000256" key="3">
    <source>
        <dbReference type="ARBA" id="ARBA00023125"/>
    </source>
</evidence>
<dbReference type="InterPro" id="IPR000637">
    <property type="entry name" value="HMGI/Y_DNA-bd_CS"/>
</dbReference>
<dbReference type="InterPro" id="IPR000116">
    <property type="entry name" value="HMGA"/>
</dbReference>
<evidence type="ECO:0000256" key="1">
    <source>
        <dbReference type="ARBA" id="ARBA00004123"/>
    </source>
</evidence>
<proteinExistence type="predicted"/>